<dbReference type="Gene3D" id="3.30.1490.70">
    <property type="match status" value="1"/>
</dbReference>
<comment type="cofactor">
    <cofactor evidence="1">
        <name>Mn(2+)</name>
        <dbReference type="ChEBI" id="CHEBI:29035"/>
    </cofactor>
</comment>
<feature type="domain" description="ATP-dependent DNA ligase family profile" evidence="24">
    <location>
        <begin position="589"/>
        <end position="718"/>
    </location>
</feature>
<keyword evidence="10" id="KW-0378">Hydrolase</keyword>
<protein>
    <recommendedName>
        <fullName evidence="2">DNA ligase (ATP)</fullName>
        <ecNumber evidence="2">6.5.1.1</ecNumber>
    </recommendedName>
    <alternativeName>
        <fullName evidence="19">NHEJ DNA polymerase</fullName>
    </alternativeName>
</protein>
<keyword evidence="17" id="KW-0464">Manganese</keyword>
<keyword evidence="18" id="KW-0511">Multifunctional enzyme</keyword>
<keyword evidence="11" id="KW-0269">Exonuclease</keyword>
<dbReference type="SUPFAM" id="SSF56091">
    <property type="entry name" value="DNA ligase/mRNA capping enzyme, catalytic domain"/>
    <property type="match status" value="1"/>
</dbReference>
<dbReference type="Pfam" id="PF21686">
    <property type="entry name" value="LigD_Prim-Pol"/>
    <property type="match status" value="1"/>
</dbReference>
<feature type="region of interest" description="Disordered" evidence="23">
    <location>
        <begin position="310"/>
        <end position="336"/>
    </location>
</feature>
<keyword evidence="15" id="KW-0233">DNA recombination</keyword>
<sequence>MATRAKEQTVSVAGRRLKVSNLDKVLYPETGTTKGEVMQYFADVATVLIPQAAWRPATRKRWVDGVGTGERPGKVFFRKDLEDSAPEWTPRANITHKDHVNTYPMVNEPAVLAWFAQLAALEVHVPQWRFDEHLKPMNPDRMVLDLDPGPGAGLAECAEVAFLCRELLEGMDLVAYPVTSGSKGIHLYAALDGKHTSEQVSLVAKELASQLQREHPDLVVADMKKSLREGKVLLDWSQNSVAKTTICPYSLRGRTHPTVAAPRTWDEIGQPRLAQLDFHEVLERVQDSIDPLAALGKIPVATPDRLAEYRSKRDPDQTPEPVPAPAPHPAGPGSSSTFVIQEHHARALHWDFRIEHSGVLVSWAVPKGPPLEPKKNRLAVMTEDHPLDYAEFEGEIPRGQYGAGTVKLWDSGDCEIEKWREDSEVIAVLHGRPDGGLGGVPRRYALINTPGMGDAKNWLLQLMKEQPTSQKPPAPDSEAHDDVPDARSASVPGPMLAQAGTEEDIDADGAWAFEMKWDGYRALATVDGSTATLRSRNGQALEGRYPELQEIAGLAPDGAVLDGEIVALDAAGRPSFGLLQSRNSGNGGKSAKSAPVHLMLFDALRLPSAKTGKLEDLTDRSYAERRKLLISQVRTGKHVHIPEAHDGSLQEALETSTELGLEGVVAKRLDGRYRPGKRSGDWMKVKHERHQEVVVIGWRHGKGNRADTVGSLLLAVPKGGELHYAGRVGTGFTDRQLEAARTKLEKLRRKTPAAKDVPPVDSHDAVWVSPKLVGEVRYGETTGGGRLRHPVWRGWREDKDPGQVVWEA</sequence>
<keyword evidence="7" id="KW-0479">Metal-binding</keyword>
<organism evidence="25 26">
    <name type="scientific">Paeniglutamicibacter sulfureus</name>
    <dbReference type="NCBI Taxonomy" id="43666"/>
    <lineage>
        <taxon>Bacteria</taxon>
        <taxon>Bacillati</taxon>
        <taxon>Actinomycetota</taxon>
        <taxon>Actinomycetes</taxon>
        <taxon>Micrococcales</taxon>
        <taxon>Micrococcaceae</taxon>
        <taxon>Paeniglutamicibacter</taxon>
    </lineage>
</organism>
<dbReference type="InterPro" id="IPR014146">
    <property type="entry name" value="LigD_ligase_dom"/>
</dbReference>
<keyword evidence="3 25" id="KW-0436">Ligase</keyword>
<keyword evidence="12" id="KW-0067">ATP-binding</keyword>
<evidence type="ECO:0000256" key="9">
    <source>
        <dbReference type="ARBA" id="ARBA00022763"/>
    </source>
</evidence>
<evidence type="ECO:0000313" key="26">
    <source>
        <dbReference type="Proteomes" id="UP001183817"/>
    </source>
</evidence>
<dbReference type="InterPro" id="IPR012340">
    <property type="entry name" value="NA-bd_OB-fold"/>
</dbReference>
<dbReference type="Proteomes" id="UP001183817">
    <property type="component" value="Unassembled WGS sequence"/>
</dbReference>
<reference evidence="25 26" key="1">
    <citation type="submission" date="2023-07" db="EMBL/GenBank/DDBJ databases">
        <title>Sequencing the genomes of 1000 actinobacteria strains.</title>
        <authorList>
            <person name="Klenk H.-P."/>
        </authorList>
    </citation>
    <scope>NUCLEOTIDE SEQUENCE [LARGE SCALE GENOMIC DNA]</scope>
    <source>
        <strain evidence="25 26">DSM 20167</strain>
    </source>
</reference>
<evidence type="ECO:0000256" key="18">
    <source>
        <dbReference type="ARBA" id="ARBA00023268"/>
    </source>
</evidence>
<evidence type="ECO:0000256" key="13">
    <source>
        <dbReference type="ARBA" id="ARBA00022932"/>
    </source>
</evidence>
<keyword evidence="16" id="KW-0234">DNA repair</keyword>
<dbReference type="CDD" id="cd04863">
    <property type="entry name" value="MtLigD_Pol_like"/>
    <property type="match status" value="1"/>
</dbReference>
<feature type="compositionally biased region" description="Pro residues" evidence="23">
    <location>
        <begin position="318"/>
        <end position="330"/>
    </location>
</feature>
<dbReference type="InterPro" id="IPR012310">
    <property type="entry name" value="DNA_ligase_ATP-dep_cent"/>
</dbReference>
<evidence type="ECO:0000256" key="20">
    <source>
        <dbReference type="ARBA" id="ARBA00034003"/>
    </source>
</evidence>
<comment type="caution">
    <text evidence="25">The sequence shown here is derived from an EMBL/GenBank/DDBJ whole genome shotgun (WGS) entry which is preliminary data.</text>
</comment>
<dbReference type="Gene3D" id="2.40.50.140">
    <property type="entry name" value="Nucleic acid-binding proteins"/>
    <property type="match status" value="1"/>
</dbReference>
<dbReference type="PANTHER" id="PTHR42705:SF2">
    <property type="entry name" value="BIFUNCTIONAL NON-HOMOLOGOUS END JOINING PROTEIN LIGD"/>
    <property type="match status" value="1"/>
</dbReference>
<keyword evidence="5" id="KW-0548">Nucleotidyltransferase</keyword>
<dbReference type="NCBIfam" id="TIGR02777">
    <property type="entry name" value="LigD_PE_dom"/>
    <property type="match status" value="1"/>
</dbReference>
<dbReference type="Pfam" id="PF04679">
    <property type="entry name" value="DNA_ligase_A_C"/>
    <property type="match status" value="1"/>
</dbReference>
<dbReference type="RefSeq" id="WP_310293161.1">
    <property type="nucleotide sequence ID" value="NZ_BAAAWO010000001.1"/>
</dbReference>
<evidence type="ECO:0000313" key="25">
    <source>
        <dbReference type="EMBL" id="MDR7360328.1"/>
    </source>
</evidence>
<evidence type="ECO:0000256" key="19">
    <source>
        <dbReference type="ARBA" id="ARBA00029943"/>
    </source>
</evidence>
<keyword evidence="6" id="KW-0540">Nuclease</keyword>
<dbReference type="InterPro" id="IPR012309">
    <property type="entry name" value="DNA_ligase_ATP-dep_C"/>
</dbReference>
<name>A0ABU2BRF5_9MICC</name>
<evidence type="ECO:0000256" key="7">
    <source>
        <dbReference type="ARBA" id="ARBA00022723"/>
    </source>
</evidence>
<dbReference type="NCBIfam" id="NF007210">
    <property type="entry name" value="PRK09632.1"/>
    <property type="match status" value="1"/>
</dbReference>
<dbReference type="InterPro" id="IPR052171">
    <property type="entry name" value="NHEJ_LigD"/>
</dbReference>
<keyword evidence="4" id="KW-0808">Transferase</keyword>
<evidence type="ECO:0000256" key="11">
    <source>
        <dbReference type="ARBA" id="ARBA00022839"/>
    </source>
</evidence>
<evidence type="ECO:0000256" key="21">
    <source>
        <dbReference type="ARBA" id="ARBA00049981"/>
    </source>
</evidence>
<evidence type="ECO:0000256" key="16">
    <source>
        <dbReference type="ARBA" id="ARBA00023204"/>
    </source>
</evidence>
<proteinExistence type="inferred from homology"/>
<feature type="region of interest" description="Disordered" evidence="23">
    <location>
        <begin position="466"/>
        <end position="494"/>
    </location>
</feature>
<dbReference type="EC" id="6.5.1.1" evidence="2"/>
<evidence type="ECO:0000256" key="17">
    <source>
        <dbReference type="ARBA" id="ARBA00023211"/>
    </source>
</evidence>
<dbReference type="GO" id="GO:0003910">
    <property type="term" value="F:DNA ligase (ATP) activity"/>
    <property type="evidence" value="ECO:0007669"/>
    <property type="project" value="UniProtKB-EC"/>
</dbReference>
<comment type="catalytic activity">
    <reaction evidence="20">
        <text>ATP + (deoxyribonucleotide)n-3'-hydroxyl + 5'-phospho-(deoxyribonucleotide)m = (deoxyribonucleotide)n+m + AMP + diphosphate.</text>
        <dbReference type="EC" id="6.5.1.1"/>
    </reaction>
</comment>
<evidence type="ECO:0000256" key="14">
    <source>
        <dbReference type="ARBA" id="ARBA00023125"/>
    </source>
</evidence>
<keyword evidence="8" id="KW-0547">Nucleotide-binding</keyword>
<keyword evidence="9" id="KW-0227">DNA damage</keyword>
<dbReference type="PANTHER" id="PTHR42705">
    <property type="entry name" value="BIFUNCTIONAL NON-HOMOLOGOUS END JOINING PROTEIN LIGD"/>
    <property type="match status" value="1"/>
</dbReference>
<evidence type="ECO:0000256" key="8">
    <source>
        <dbReference type="ARBA" id="ARBA00022741"/>
    </source>
</evidence>
<dbReference type="CDD" id="cd07971">
    <property type="entry name" value="OBF_DNA_ligase_LigD"/>
    <property type="match status" value="1"/>
</dbReference>
<accession>A0ABU2BRF5</accession>
<dbReference type="EMBL" id="JAVDYI010000001">
    <property type="protein sequence ID" value="MDR7360328.1"/>
    <property type="molecule type" value="Genomic_DNA"/>
</dbReference>
<dbReference type="CDD" id="cd07906">
    <property type="entry name" value="Adenylation_DNA_ligase_LigD_LigC"/>
    <property type="match status" value="1"/>
</dbReference>
<evidence type="ECO:0000256" key="6">
    <source>
        <dbReference type="ARBA" id="ARBA00022722"/>
    </source>
</evidence>
<comment type="similarity">
    <text evidence="21">In the C-terminal section; belongs to the ATP-dependent DNA ligase family.</text>
</comment>
<evidence type="ECO:0000259" key="24">
    <source>
        <dbReference type="PROSITE" id="PS50160"/>
    </source>
</evidence>
<dbReference type="InterPro" id="IPR033649">
    <property type="entry name" value="MtLigD_Pol-like"/>
</dbReference>
<evidence type="ECO:0000256" key="22">
    <source>
        <dbReference type="ARBA" id="ARBA00049990"/>
    </source>
</evidence>
<evidence type="ECO:0000256" key="12">
    <source>
        <dbReference type="ARBA" id="ARBA00022840"/>
    </source>
</evidence>
<dbReference type="NCBIfam" id="TIGR02779">
    <property type="entry name" value="NHEJ_ligase_lig"/>
    <property type="match status" value="1"/>
</dbReference>
<dbReference type="PROSITE" id="PS50160">
    <property type="entry name" value="DNA_LIGASE_A3"/>
    <property type="match status" value="1"/>
</dbReference>
<evidence type="ECO:0000256" key="15">
    <source>
        <dbReference type="ARBA" id="ARBA00023172"/>
    </source>
</evidence>
<gene>
    <name evidence="25" type="ORF">J2S64_004019</name>
</gene>
<keyword evidence="14" id="KW-0238">DNA-binding</keyword>
<evidence type="ECO:0000256" key="4">
    <source>
        <dbReference type="ARBA" id="ARBA00022679"/>
    </source>
</evidence>
<dbReference type="Pfam" id="PF13298">
    <property type="entry name" value="LigD_N"/>
    <property type="match status" value="1"/>
</dbReference>
<comment type="similarity">
    <text evidence="22">In the N-terminal section; belongs to the LigD polymerase family.</text>
</comment>
<keyword evidence="13" id="KW-0239">DNA-directed DNA polymerase</keyword>
<evidence type="ECO:0000256" key="3">
    <source>
        <dbReference type="ARBA" id="ARBA00022598"/>
    </source>
</evidence>
<dbReference type="Gene3D" id="3.30.470.30">
    <property type="entry name" value="DNA ligase/mRNA capping enzyme"/>
    <property type="match status" value="1"/>
</dbReference>
<keyword evidence="26" id="KW-1185">Reference proteome</keyword>
<dbReference type="Pfam" id="PF01068">
    <property type="entry name" value="DNA_ligase_A_M"/>
    <property type="match status" value="1"/>
</dbReference>
<evidence type="ECO:0000256" key="5">
    <source>
        <dbReference type="ARBA" id="ARBA00022695"/>
    </source>
</evidence>
<dbReference type="SUPFAM" id="SSF50249">
    <property type="entry name" value="Nucleic acid-binding proteins"/>
    <property type="match status" value="1"/>
</dbReference>
<dbReference type="NCBIfam" id="TIGR02778">
    <property type="entry name" value="ligD_pol"/>
    <property type="match status" value="1"/>
</dbReference>
<evidence type="ECO:0000256" key="10">
    <source>
        <dbReference type="ARBA" id="ARBA00022801"/>
    </source>
</evidence>
<dbReference type="InterPro" id="IPR014145">
    <property type="entry name" value="LigD_pol_dom"/>
</dbReference>
<dbReference type="InterPro" id="IPR014144">
    <property type="entry name" value="LigD_PE_domain"/>
</dbReference>
<evidence type="ECO:0000256" key="2">
    <source>
        <dbReference type="ARBA" id="ARBA00012727"/>
    </source>
</evidence>
<evidence type="ECO:0000256" key="1">
    <source>
        <dbReference type="ARBA" id="ARBA00001936"/>
    </source>
</evidence>
<dbReference type="Gene3D" id="3.90.920.10">
    <property type="entry name" value="DNA primase, PRIM domain"/>
    <property type="match status" value="1"/>
</dbReference>
<evidence type="ECO:0000256" key="23">
    <source>
        <dbReference type="SAM" id="MobiDB-lite"/>
    </source>
</evidence>